<dbReference type="Proteomes" id="UP000520513">
    <property type="component" value="Unassembled WGS sequence"/>
</dbReference>
<sequence>MKKLLALMAAITAASAGHALAASSVELRAKGSITPSACMPLLANGGTVDYGKISASDLKPSSNTLLPVARLQLSVSCEAPTLVAVKSQDNRAGTSAEYDAALPNFGLGLAPGNVKIGWYTLKMTHATADELPALLIESMDGQTWLDAPENTIWQPNWMRTVNGASAVAPAPRPLMSMKMDVVVASTITHRKLLPVGVEIPIDGSATLDVIYL</sequence>
<feature type="signal peptide" evidence="1">
    <location>
        <begin position="1"/>
        <end position="21"/>
    </location>
</feature>
<evidence type="ECO:0000256" key="1">
    <source>
        <dbReference type="SAM" id="SignalP"/>
    </source>
</evidence>
<accession>A0A7X1DY12</accession>
<dbReference type="EMBL" id="JAAXCZ010000005">
    <property type="protein sequence ID" value="MBC2381882.1"/>
    <property type="molecule type" value="Genomic_DNA"/>
</dbReference>
<name>A0A7X1DY12_9PSED</name>
<dbReference type="Proteomes" id="UP000534677">
    <property type="component" value="Unassembled WGS sequence"/>
</dbReference>
<dbReference type="EMBL" id="JAAXCY010000004">
    <property type="protein sequence ID" value="MBC2406343.1"/>
    <property type="molecule type" value="Genomic_DNA"/>
</dbReference>
<keyword evidence="6" id="KW-1185">Reference proteome</keyword>
<dbReference type="AlphaFoldDB" id="A0A7X1DY12"/>
<dbReference type="Pfam" id="PF06551">
    <property type="entry name" value="DUF1120"/>
    <property type="match status" value="1"/>
</dbReference>
<reference evidence="5 6" key="1">
    <citation type="submission" date="2020-04" db="EMBL/GenBank/DDBJ databases">
        <title>Pseudomonas crami sp. nov., a novel proteolytic bacterial species isolated from cream.</title>
        <authorList>
            <person name="Hofmann K."/>
            <person name="Woller A."/>
            <person name="Huptas C."/>
            <person name="Wenning M."/>
            <person name="Scherer S."/>
            <person name="Doll E.V."/>
        </authorList>
    </citation>
    <scope>NUCLEOTIDE SEQUENCE [LARGE SCALE GENOMIC DNA]</scope>
    <source>
        <strain evidence="2 6">WS 5096</strain>
        <strain evidence="4 5">WS 5106</strain>
    </source>
</reference>
<dbReference type="EMBL" id="JAAXCY010000003">
    <property type="protein sequence ID" value="MBC2405707.1"/>
    <property type="molecule type" value="Genomic_DNA"/>
</dbReference>
<evidence type="ECO:0000313" key="6">
    <source>
        <dbReference type="Proteomes" id="UP000534677"/>
    </source>
</evidence>
<proteinExistence type="predicted"/>
<gene>
    <name evidence="2" type="ORF">HF209_13085</name>
    <name evidence="3" type="ORF">HF257_06815</name>
    <name evidence="4" type="ORF">HF257_10045</name>
</gene>
<evidence type="ECO:0000313" key="2">
    <source>
        <dbReference type="EMBL" id="MBC2381882.1"/>
    </source>
</evidence>
<dbReference type="InterPro" id="IPR010546">
    <property type="entry name" value="DUF1120"/>
</dbReference>
<evidence type="ECO:0000313" key="3">
    <source>
        <dbReference type="EMBL" id="MBC2405707.1"/>
    </source>
</evidence>
<protein>
    <submittedName>
        <fullName evidence="4">DUF1120 domain-containing protein</fullName>
    </submittedName>
</protein>
<feature type="chain" id="PRO_5044661920" evidence="1">
    <location>
        <begin position="22"/>
        <end position="212"/>
    </location>
</feature>
<evidence type="ECO:0000313" key="5">
    <source>
        <dbReference type="Proteomes" id="UP000520513"/>
    </source>
</evidence>
<evidence type="ECO:0000313" key="4">
    <source>
        <dbReference type="EMBL" id="MBC2406343.1"/>
    </source>
</evidence>
<organism evidence="4 5">
    <name type="scientific">Pseudomonas cremoris</name>
    <dbReference type="NCBI Taxonomy" id="2724178"/>
    <lineage>
        <taxon>Bacteria</taxon>
        <taxon>Pseudomonadati</taxon>
        <taxon>Pseudomonadota</taxon>
        <taxon>Gammaproteobacteria</taxon>
        <taxon>Pseudomonadales</taxon>
        <taxon>Pseudomonadaceae</taxon>
        <taxon>Pseudomonas</taxon>
    </lineage>
</organism>
<comment type="caution">
    <text evidence="4">The sequence shown here is derived from an EMBL/GenBank/DDBJ whole genome shotgun (WGS) entry which is preliminary data.</text>
</comment>
<dbReference type="RefSeq" id="WP_185707790.1">
    <property type="nucleotide sequence ID" value="NZ_JAAXCY010000003.1"/>
</dbReference>
<keyword evidence="1" id="KW-0732">Signal</keyword>